<feature type="compositionally biased region" description="Pro residues" evidence="1">
    <location>
        <begin position="138"/>
        <end position="147"/>
    </location>
</feature>
<feature type="compositionally biased region" description="Low complexity" evidence="1">
    <location>
        <begin position="210"/>
        <end position="227"/>
    </location>
</feature>
<feature type="compositionally biased region" description="Low complexity" evidence="1">
    <location>
        <begin position="126"/>
        <end position="137"/>
    </location>
</feature>
<proteinExistence type="predicted"/>
<evidence type="ECO:0000313" key="2">
    <source>
        <dbReference type="EMBL" id="MBE9041694.1"/>
    </source>
</evidence>
<feature type="region of interest" description="Disordered" evidence="1">
    <location>
        <begin position="126"/>
        <end position="294"/>
    </location>
</feature>
<feature type="compositionally biased region" description="Pro residues" evidence="1">
    <location>
        <begin position="239"/>
        <end position="254"/>
    </location>
</feature>
<dbReference type="Proteomes" id="UP000621799">
    <property type="component" value="Unassembled WGS sequence"/>
</dbReference>
<organism evidence="2 3">
    <name type="scientific">Zarconia navalis LEGE 11467</name>
    <dbReference type="NCBI Taxonomy" id="1828826"/>
    <lineage>
        <taxon>Bacteria</taxon>
        <taxon>Bacillati</taxon>
        <taxon>Cyanobacteriota</taxon>
        <taxon>Cyanophyceae</taxon>
        <taxon>Oscillatoriophycideae</taxon>
        <taxon>Oscillatoriales</taxon>
        <taxon>Oscillatoriales incertae sedis</taxon>
        <taxon>Zarconia</taxon>
        <taxon>Zarconia navalis</taxon>
    </lineage>
</organism>
<dbReference type="EMBL" id="JADEXN010000232">
    <property type="protein sequence ID" value="MBE9041694.1"/>
    <property type="molecule type" value="Genomic_DNA"/>
</dbReference>
<name>A0A928Z9H1_9CYAN</name>
<sequence>MSTPENPMSPTISNTCRMLLGSTLIGAIGWGAIATGSLAWQGECVPPQPGEYLILVINPEEDEQEAVAELIPSERDSSICNYLGEIVTRVGGYRQQQDANGLAQTIAAQTGLGAFVTRPPQVAVPEEALSVESSAPAAEPPPSPPIAPSVEIAPNPLEATTDGNSASASGIPLIPGRAIEPAPSSSQSDRESPRRENPAPELISTATPSETRLPPETTLSPEPTTLPDLGLSSTALSPPESPTPDSPAYNPPPQVTASSQDNVPAPIPDLEARSQPPIRPAQSRELPEVPPLTSELPPVRDAVEATSPTSPVAPFNPQTLDAGYAILVDYLDRPELAAQIQQTVGKNVGLVSYGQRPYLLVMHTQDDGAANSTLQTLSANGFLAMIVDSRQVILLAPKVEQF</sequence>
<evidence type="ECO:0000313" key="3">
    <source>
        <dbReference type="Proteomes" id="UP000621799"/>
    </source>
</evidence>
<comment type="caution">
    <text evidence="2">The sequence shown here is derived from an EMBL/GenBank/DDBJ whole genome shotgun (WGS) entry which is preliminary data.</text>
</comment>
<protein>
    <submittedName>
        <fullName evidence="2">Uncharacterized protein</fullName>
    </submittedName>
</protein>
<gene>
    <name evidence="2" type="ORF">IQ235_12980</name>
</gene>
<reference evidence="2" key="1">
    <citation type="submission" date="2020-10" db="EMBL/GenBank/DDBJ databases">
        <authorList>
            <person name="Castelo-Branco R."/>
            <person name="Eusebio N."/>
            <person name="Adriana R."/>
            <person name="Vieira A."/>
            <person name="Brugerolle De Fraissinette N."/>
            <person name="Rezende De Castro R."/>
            <person name="Schneider M.P."/>
            <person name="Vasconcelos V."/>
            <person name="Leao P.N."/>
        </authorList>
    </citation>
    <scope>NUCLEOTIDE SEQUENCE</scope>
    <source>
        <strain evidence="2">LEGE 11467</strain>
    </source>
</reference>
<keyword evidence="3" id="KW-1185">Reference proteome</keyword>
<evidence type="ECO:0000256" key="1">
    <source>
        <dbReference type="SAM" id="MobiDB-lite"/>
    </source>
</evidence>
<dbReference type="AlphaFoldDB" id="A0A928Z9H1"/>
<accession>A0A928Z9H1</accession>
<feature type="compositionally biased region" description="Basic and acidic residues" evidence="1">
    <location>
        <begin position="188"/>
        <end position="198"/>
    </location>
</feature>